<organism evidence="2 3">
    <name type="scientific">Clonorchis sinensis</name>
    <name type="common">Chinese liver fluke</name>
    <dbReference type="NCBI Taxonomy" id="79923"/>
    <lineage>
        <taxon>Eukaryota</taxon>
        <taxon>Metazoa</taxon>
        <taxon>Spiralia</taxon>
        <taxon>Lophotrochozoa</taxon>
        <taxon>Platyhelminthes</taxon>
        <taxon>Trematoda</taxon>
        <taxon>Digenea</taxon>
        <taxon>Opisthorchiida</taxon>
        <taxon>Opisthorchiata</taxon>
        <taxon>Opisthorchiidae</taxon>
        <taxon>Clonorchis</taxon>
    </lineage>
</organism>
<proteinExistence type="predicted"/>
<gene>
    <name evidence="2" type="ORF">CSKR_106776</name>
</gene>
<protein>
    <submittedName>
        <fullName evidence="2">Uncharacterized protein</fullName>
    </submittedName>
</protein>
<reference evidence="2 3" key="1">
    <citation type="journal article" date="2018" name="Biotechnol. Adv.">
        <title>Improved genomic resources and new bioinformatic workflow for the carcinogenic parasite Clonorchis sinensis: Biotechnological implications.</title>
        <authorList>
            <person name="Wang D."/>
            <person name="Korhonen P.K."/>
            <person name="Gasser R.B."/>
            <person name="Young N.D."/>
        </authorList>
    </citation>
    <scope>NUCLEOTIDE SEQUENCE [LARGE SCALE GENOMIC DNA]</scope>
    <source>
        <strain evidence="2">Cs-k2</strain>
    </source>
</reference>
<dbReference type="Proteomes" id="UP000286415">
    <property type="component" value="Unassembled WGS sequence"/>
</dbReference>
<keyword evidence="3" id="KW-1185">Reference proteome</keyword>
<evidence type="ECO:0000256" key="1">
    <source>
        <dbReference type="SAM" id="MobiDB-lite"/>
    </source>
</evidence>
<feature type="compositionally biased region" description="Basic and acidic residues" evidence="1">
    <location>
        <begin position="100"/>
        <end position="113"/>
    </location>
</feature>
<sequence>MSVFLEVNHLLCETRHNALSDESCSCAVLNRLLLSWFKNSVVIICRVQHISDPKDYSRGNANALPFLRNKSPHVKLPSLEDQEAEFVRPLTIGQPGLRDPVSREHPQYSSMDR</sequence>
<reference evidence="2 3" key="2">
    <citation type="journal article" date="2021" name="Genomics">
        <title>High-quality reference genome for Clonorchis sinensis.</title>
        <authorList>
            <person name="Young N.D."/>
            <person name="Stroehlein A.J."/>
            <person name="Kinkar L."/>
            <person name="Wang T."/>
            <person name="Sohn W.M."/>
            <person name="Chang B.C.H."/>
            <person name="Kaur P."/>
            <person name="Weisz D."/>
            <person name="Dudchenko O."/>
            <person name="Aiden E.L."/>
            <person name="Korhonen P.K."/>
            <person name="Gasser R.B."/>
        </authorList>
    </citation>
    <scope>NUCLEOTIDE SEQUENCE [LARGE SCALE GENOMIC DNA]</scope>
    <source>
        <strain evidence="2">Cs-k2</strain>
    </source>
</reference>
<accession>A0A3R7CZS2</accession>
<feature type="region of interest" description="Disordered" evidence="1">
    <location>
        <begin position="92"/>
        <end position="113"/>
    </location>
</feature>
<evidence type="ECO:0000313" key="3">
    <source>
        <dbReference type="Proteomes" id="UP000286415"/>
    </source>
</evidence>
<evidence type="ECO:0000313" key="2">
    <source>
        <dbReference type="EMBL" id="KAG5447742.1"/>
    </source>
</evidence>
<name>A0A3R7CZS2_CLOSI</name>
<dbReference type="EMBL" id="NIRI02000042">
    <property type="protein sequence ID" value="KAG5447742.1"/>
    <property type="molecule type" value="Genomic_DNA"/>
</dbReference>
<dbReference type="InParanoid" id="A0A3R7CZS2"/>
<dbReference type="AlphaFoldDB" id="A0A3R7CZS2"/>
<comment type="caution">
    <text evidence="2">The sequence shown here is derived from an EMBL/GenBank/DDBJ whole genome shotgun (WGS) entry which is preliminary data.</text>
</comment>